<dbReference type="InterPro" id="IPR017585">
    <property type="entry name" value="SAF_FlgA"/>
</dbReference>
<evidence type="ECO:0000313" key="3">
    <source>
        <dbReference type="EMBL" id="OWQ99203.1"/>
    </source>
</evidence>
<feature type="signal peptide" evidence="1">
    <location>
        <begin position="1"/>
        <end position="24"/>
    </location>
</feature>
<name>A0A246K122_9SPHN</name>
<keyword evidence="3" id="KW-0966">Cell projection</keyword>
<dbReference type="AlphaFoldDB" id="A0A246K122"/>
<keyword evidence="3" id="KW-0282">Flagellum</keyword>
<keyword evidence="3" id="KW-0969">Cilium</keyword>
<dbReference type="OrthoDB" id="7408548at2"/>
<dbReference type="Pfam" id="PF13144">
    <property type="entry name" value="ChapFlgA"/>
    <property type="match status" value="1"/>
</dbReference>
<organism evidence="3 4">
    <name type="scientific">Sphingopyxis bauzanensis</name>
    <dbReference type="NCBI Taxonomy" id="651663"/>
    <lineage>
        <taxon>Bacteria</taxon>
        <taxon>Pseudomonadati</taxon>
        <taxon>Pseudomonadota</taxon>
        <taxon>Alphaproteobacteria</taxon>
        <taxon>Sphingomonadales</taxon>
        <taxon>Sphingomonadaceae</taxon>
        <taxon>Sphingopyxis</taxon>
    </lineage>
</organism>
<evidence type="ECO:0000259" key="2">
    <source>
        <dbReference type="Pfam" id="PF13144"/>
    </source>
</evidence>
<keyword evidence="1" id="KW-0732">Signal</keyword>
<dbReference type="EMBL" id="NISK01000001">
    <property type="protein sequence ID" value="OWQ99203.1"/>
    <property type="molecule type" value="Genomic_DNA"/>
</dbReference>
<evidence type="ECO:0000313" key="4">
    <source>
        <dbReference type="Proteomes" id="UP000197361"/>
    </source>
</evidence>
<dbReference type="RefSeq" id="WP_088439943.1">
    <property type="nucleotide sequence ID" value="NZ_BMMC01000004.1"/>
</dbReference>
<comment type="caution">
    <text evidence="3">The sequence shown here is derived from an EMBL/GenBank/DDBJ whole genome shotgun (WGS) entry which is preliminary data.</text>
</comment>
<protein>
    <submittedName>
        <fullName evidence="3">Flagellar protein</fullName>
    </submittedName>
</protein>
<dbReference type="Proteomes" id="UP000197361">
    <property type="component" value="Unassembled WGS sequence"/>
</dbReference>
<proteinExistence type="predicted"/>
<gene>
    <name evidence="3" type="ORF">CDQ92_03280</name>
</gene>
<sequence length="171" mass="17686">MSRPVIASLAAGLAICTAANPSFAQQANEDWQTIDVLTAMVASALGRTATPVDRRIKLARCPEQASVTAIDANALAVRCASLGWRLRVPMSGPANVAPAAAGFTRLAASAPVIRRGDNVRVTIDTESFSVSYAAVAAEDGRVGETIALRGNDARSSLSAKVIGPGRARLDD</sequence>
<dbReference type="Gene3D" id="2.30.30.760">
    <property type="match status" value="1"/>
</dbReference>
<keyword evidence="4" id="KW-1185">Reference proteome</keyword>
<feature type="domain" description="Flagella basal body P-ring formation protein FlgA SAF" evidence="2">
    <location>
        <begin position="108"/>
        <end position="167"/>
    </location>
</feature>
<feature type="chain" id="PRO_5013168144" evidence="1">
    <location>
        <begin position="25"/>
        <end position="171"/>
    </location>
</feature>
<evidence type="ECO:0000256" key="1">
    <source>
        <dbReference type="SAM" id="SignalP"/>
    </source>
</evidence>
<reference evidence="3 4" key="1">
    <citation type="journal article" date="2010" name="Int. J. Syst. Evol. Microbiol.">
        <title>Sphingopyxis bauzanensis sp. nov., a psychrophilic bacterium isolated from soil.</title>
        <authorList>
            <person name="Zhang D.C."/>
            <person name="Liu H.C."/>
            <person name="Xin Y.H."/>
            <person name="Zhou Y.G."/>
            <person name="Schinner F."/>
            <person name="Margesin R."/>
        </authorList>
    </citation>
    <scope>NUCLEOTIDE SEQUENCE [LARGE SCALE GENOMIC DNA]</scope>
    <source>
        <strain evidence="3 4">DSM 22271</strain>
    </source>
</reference>
<accession>A0A246K122</accession>